<protein>
    <submittedName>
        <fullName evidence="5">AraC-like DNA-binding protein</fullName>
    </submittedName>
</protein>
<keyword evidence="6" id="KW-1185">Reference proteome</keyword>
<dbReference type="PANTHER" id="PTHR46796">
    <property type="entry name" value="HTH-TYPE TRANSCRIPTIONAL ACTIVATOR RHAS-RELATED"/>
    <property type="match status" value="1"/>
</dbReference>
<keyword evidence="1" id="KW-0805">Transcription regulation</keyword>
<dbReference type="Gene3D" id="1.10.10.60">
    <property type="entry name" value="Homeodomain-like"/>
    <property type="match status" value="1"/>
</dbReference>
<dbReference type="RefSeq" id="WP_121368187.1">
    <property type="nucleotide sequence ID" value="NZ_RBKS01000001.1"/>
</dbReference>
<dbReference type="InterPro" id="IPR018060">
    <property type="entry name" value="HTH_AraC"/>
</dbReference>
<evidence type="ECO:0000256" key="3">
    <source>
        <dbReference type="ARBA" id="ARBA00023163"/>
    </source>
</evidence>
<dbReference type="PANTHER" id="PTHR46796:SF12">
    <property type="entry name" value="HTH-TYPE DNA-BINDING TRANSCRIPTIONAL ACTIVATOR EUTR"/>
    <property type="match status" value="1"/>
</dbReference>
<feature type="domain" description="HTH araC/xylS-type" evidence="4">
    <location>
        <begin position="210"/>
        <end position="312"/>
    </location>
</feature>
<dbReference type="Pfam" id="PF12833">
    <property type="entry name" value="HTH_18"/>
    <property type="match status" value="1"/>
</dbReference>
<dbReference type="AlphaFoldDB" id="A0A495ICX3"/>
<evidence type="ECO:0000256" key="2">
    <source>
        <dbReference type="ARBA" id="ARBA00023125"/>
    </source>
</evidence>
<dbReference type="GO" id="GO:0003700">
    <property type="term" value="F:DNA-binding transcription factor activity"/>
    <property type="evidence" value="ECO:0007669"/>
    <property type="project" value="InterPro"/>
</dbReference>
<dbReference type="SUPFAM" id="SSF46689">
    <property type="entry name" value="Homeodomain-like"/>
    <property type="match status" value="1"/>
</dbReference>
<name>A0A495ICX3_9MICO</name>
<gene>
    <name evidence="5" type="ORF">C8E83_0400</name>
</gene>
<dbReference type="InterPro" id="IPR009057">
    <property type="entry name" value="Homeodomain-like_sf"/>
</dbReference>
<evidence type="ECO:0000313" key="5">
    <source>
        <dbReference type="EMBL" id="RKR73308.1"/>
    </source>
</evidence>
<keyword evidence="2 5" id="KW-0238">DNA-binding</keyword>
<organism evidence="5 6">
    <name type="scientific">Frondihabitans australicus</name>
    <dbReference type="NCBI Taxonomy" id="386892"/>
    <lineage>
        <taxon>Bacteria</taxon>
        <taxon>Bacillati</taxon>
        <taxon>Actinomycetota</taxon>
        <taxon>Actinomycetes</taxon>
        <taxon>Micrococcales</taxon>
        <taxon>Microbacteriaceae</taxon>
        <taxon>Frondihabitans</taxon>
    </lineage>
</organism>
<proteinExistence type="predicted"/>
<evidence type="ECO:0000259" key="4">
    <source>
        <dbReference type="PROSITE" id="PS01124"/>
    </source>
</evidence>
<evidence type="ECO:0000256" key="1">
    <source>
        <dbReference type="ARBA" id="ARBA00023015"/>
    </source>
</evidence>
<keyword evidence="3" id="KW-0804">Transcription</keyword>
<dbReference type="Proteomes" id="UP000280008">
    <property type="component" value="Unassembled WGS sequence"/>
</dbReference>
<evidence type="ECO:0000313" key="6">
    <source>
        <dbReference type="Proteomes" id="UP000280008"/>
    </source>
</evidence>
<comment type="caution">
    <text evidence="5">The sequence shown here is derived from an EMBL/GenBank/DDBJ whole genome shotgun (WGS) entry which is preliminary data.</text>
</comment>
<accession>A0A495ICX3</accession>
<dbReference type="InterPro" id="IPR050204">
    <property type="entry name" value="AraC_XylS_family_regulators"/>
</dbReference>
<reference evidence="5 6" key="1">
    <citation type="submission" date="2018-10" db="EMBL/GenBank/DDBJ databases">
        <title>Sequencing the genomes of 1000 actinobacteria strains.</title>
        <authorList>
            <person name="Klenk H.-P."/>
        </authorList>
    </citation>
    <scope>NUCLEOTIDE SEQUENCE [LARGE SCALE GENOMIC DNA]</scope>
    <source>
        <strain evidence="5 6">DSM 17894</strain>
    </source>
</reference>
<dbReference type="EMBL" id="RBKS01000001">
    <property type="protein sequence ID" value="RKR73308.1"/>
    <property type="molecule type" value="Genomic_DNA"/>
</dbReference>
<dbReference type="PROSITE" id="PS01124">
    <property type="entry name" value="HTH_ARAC_FAMILY_2"/>
    <property type="match status" value="1"/>
</dbReference>
<dbReference type="SMART" id="SM00342">
    <property type="entry name" value="HTH_ARAC"/>
    <property type="match status" value="1"/>
</dbReference>
<dbReference type="OrthoDB" id="5464689at2"/>
<sequence length="312" mass="33616">MGAPVSFAVQTNQADEAAEAIREGFGYRVAISAGELSYRQSVLVGDDVASAQLHLGAHLKLDLAPTDELMFVQLLSGTYRYDPWGVERELGAGASFLMPPGQQMSFEIDHADAATCAFSARTFADIARDVFDLDDFTLTEGVFAPGDPAKNWLWHRAADTYRASTLGDPAVYDSDLLVAESTRQLVVSAIVTFGLFEVPERTADGSAAVRRAMLYADERLRSPLTVEDLASAARLSSRGLTLAFQRERGQTPMQYVRDGRLAGARADLIAADPTRGETVTTIAGSWGFSNAGRFAARYAEVYGESPRATLAG</sequence>
<dbReference type="GO" id="GO:0043565">
    <property type="term" value="F:sequence-specific DNA binding"/>
    <property type="evidence" value="ECO:0007669"/>
    <property type="project" value="InterPro"/>
</dbReference>